<dbReference type="GO" id="GO:0009236">
    <property type="term" value="P:cobalamin biosynthetic process"/>
    <property type="evidence" value="ECO:0007669"/>
    <property type="project" value="UniProtKB-UniPathway"/>
</dbReference>
<name>A0A2W4WMV7_9CYAN</name>
<accession>A0A2W4WMV7</accession>
<dbReference type="PROSITE" id="PS51014">
    <property type="entry name" value="COBK_CBIJ"/>
    <property type="match status" value="1"/>
</dbReference>
<dbReference type="Proteomes" id="UP000249794">
    <property type="component" value="Unassembled WGS sequence"/>
</dbReference>
<sequence>MTQLQTQSHSSTSELAQIWLIGGTSESAELAKALSAQKLNYIVTVTTATAARLYPESGRVWVGKLLPTTLPAFIAQQQIRCILDASHPFASEISQLAIAQNLPYLRYERPPIPSESLPNSSVTYTDSIDTLTSSLLTNRLLRNQRVLFTLGYRHLIRFSPLRPSAKLFARILPSTEAIAAAKAAGFDASELIALRPPVSLALEKALWQQWNISVVVAKASGAPGGEAIKRQAAQALGIKLILIQRPPMVYPQCTGTVSVALKFCALTLCA</sequence>
<dbReference type="GO" id="GO:0016994">
    <property type="term" value="F:precorrin-6A reductase activity"/>
    <property type="evidence" value="ECO:0007669"/>
    <property type="project" value="InterPro"/>
</dbReference>
<dbReference type="Pfam" id="PF02571">
    <property type="entry name" value="CbiJ"/>
    <property type="match status" value="1"/>
</dbReference>
<keyword evidence="3" id="KW-0560">Oxidoreductase</keyword>
<dbReference type="UniPathway" id="UPA00148"/>
<proteinExistence type="predicted"/>
<evidence type="ECO:0000256" key="3">
    <source>
        <dbReference type="ARBA" id="ARBA00023002"/>
    </source>
</evidence>
<dbReference type="InterPro" id="IPR003723">
    <property type="entry name" value="Precorrin-6x_reduct"/>
</dbReference>
<evidence type="ECO:0000256" key="2">
    <source>
        <dbReference type="ARBA" id="ARBA00022573"/>
    </source>
</evidence>
<dbReference type="PANTHER" id="PTHR36925">
    <property type="entry name" value="COBALT-PRECORRIN-6A REDUCTASE"/>
    <property type="match status" value="1"/>
</dbReference>
<dbReference type="AlphaFoldDB" id="A0A2W4WMV7"/>
<dbReference type="NCBIfam" id="NF005970">
    <property type="entry name" value="PRK08057.1-4"/>
    <property type="match status" value="1"/>
</dbReference>
<comment type="caution">
    <text evidence="4">The sequence shown here is derived from an EMBL/GenBank/DDBJ whole genome shotgun (WGS) entry which is preliminary data.</text>
</comment>
<dbReference type="NCBIfam" id="TIGR00715">
    <property type="entry name" value="precor6x_red"/>
    <property type="match status" value="1"/>
</dbReference>
<reference evidence="4 5" key="2">
    <citation type="submission" date="2018-06" db="EMBL/GenBank/DDBJ databases">
        <title>Metagenomic assembly of (sub)arctic Cyanobacteria and their associated microbiome from non-axenic cultures.</title>
        <authorList>
            <person name="Baurain D."/>
        </authorList>
    </citation>
    <scope>NUCLEOTIDE SEQUENCE [LARGE SCALE GENOMIC DNA]</scope>
    <source>
        <strain evidence="4">ULC027bin1</strain>
    </source>
</reference>
<gene>
    <name evidence="4" type="ORF">DCF15_22545</name>
</gene>
<protein>
    <submittedName>
        <fullName evidence="4">Cobalt-precorrin-6A reductase</fullName>
    </submittedName>
</protein>
<organism evidence="4 5">
    <name type="scientific">Phormidesmis priestleyi</name>
    <dbReference type="NCBI Taxonomy" id="268141"/>
    <lineage>
        <taxon>Bacteria</taxon>
        <taxon>Bacillati</taxon>
        <taxon>Cyanobacteriota</taxon>
        <taxon>Cyanophyceae</taxon>
        <taxon>Leptolyngbyales</taxon>
        <taxon>Leptolyngbyaceae</taxon>
        <taxon>Phormidesmis</taxon>
    </lineage>
</organism>
<comment type="pathway">
    <text evidence="1">Cofactor biosynthesis; adenosylcobalamin biosynthesis.</text>
</comment>
<dbReference type="PANTHER" id="PTHR36925:SF1">
    <property type="entry name" value="COBALT-PRECORRIN-6A REDUCTASE"/>
    <property type="match status" value="1"/>
</dbReference>
<keyword evidence="2" id="KW-0169">Cobalamin biosynthesis</keyword>
<reference evidence="5" key="1">
    <citation type="submission" date="2018-04" db="EMBL/GenBank/DDBJ databases">
        <authorList>
            <person name="Cornet L."/>
        </authorList>
    </citation>
    <scope>NUCLEOTIDE SEQUENCE [LARGE SCALE GENOMIC DNA]</scope>
</reference>
<evidence type="ECO:0000313" key="4">
    <source>
        <dbReference type="EMBL" id="PZO43219.1"/>
    </source>
</evidence>
<evidence type="ECO:0000256" key="1">
    <source>
        <dbReference type="ARBA" id="ARBA00004953"/>
    </source>
</evidence>
<evidence type="ECO:0000313" key="5">
    <source>
        <dbReference type="Proteomes" id="UP000249794"/>
    </source>
</evidence>
<dbReference type="EMBL" id="QBMP01000403">
    <property type="protein sequence ID" value="PZO43219.1"/>
    <property type="molecule type" value="Genomic_DNA"/>
</dbReference>